<dbReference type="CDD" id="cd22234">
    <property type="entry name" value="RHH_MobB-like"/>
    <property type="match status" value="1"/>
</dbReference>
<dbReference type="InterPro" id="IPR002145">
    <property type="entry name" value="CopG"/>
</dbReference>
<dbReference type="EMBL" id="CP001400">
    <property type="protein sequence ID" value="ACP37360.1"/>
    <property type="molecule type" value="Genomic_DNA"/>
</dbReference>
<dbReference type="AlphaFoldDB" id="C3MUZ7"/>
<organism evidence="2 3">
    <name type="scientific">Saccharolobus islandicus (strain M.14.25 / Kamchatka #1)</name>
    <name type="common">Sulfolobus islandicus</name>
    <dbReference type="NCBI Taxonomy" id="427317"/>
    <lineage>
        <taxon>Archaea</taxon>
        <taxon>Thermoproteota</taxon>
        <taxon>Thermoprotei</taxon>
        <taxon>Sulfolobales</taxon>
        <taxon>Sulfolobaceae</taxon>
        <taxon>Saccharolobus</taxon>
    </lineage>
</organism>
<accession>C3MUZ7</accession>
<dbReference type="InterPro" id="IPR013321">
    <property type="entry name" value="Arc_rbn_hlx_hlx"/>
</dbReference>
<sequence>MTKRTIFLRLKEEDKKLLEELAKHYDVSEADIIRIALKEYVQNHGVKVSS</sequence>
<dbReference type="Pfam" id="PF01402">
    <property type="entry name" value="RHH_1"/>
    <property type="match status" value="1"/>
</dbReference>
<dbReference type="InterPro" id="IPR010985">
    <property type="entry name" value="Ribbon_hlx_hlx"/>
</dbReference>
<dbReference type="GO" id="GO:0003677">
    <property type="term" value="F:DNA binding"/>
    <property type="evidence" value="ECO:0007669"/>
    <property type="project" value="UniProtKB-KW"/>
</dbReference>
<dbReference type="Gene3D" id="1.10.1220.10">
    <property type="entry name" value="Met repressor-like"/>
    <property type="match status" value="1"/>
</dbReference>
<dbReference type="RefSeq" id="WP_012710637.1">
    <property type="nucleotide sequence ID" value="NC_012588.1"/>
</dbReference>
<evidence type="ECO:0000313" key="2">
    <source>
        <dbReference type="EMBL" id="ACP37360.1"/>
    </source>
</evidence>
<dbReference type="Proteomes" id="UP000001350">
    <property type="component" value="Chromosome"/>
</dbReference>
<protein>
    <submittedName>
        <fullName evidence="2">CopG domain protein DNA-binding domain protein</fullName>
    </submittedName>
</protein>
<feature type="domain" description="Ribbon-helix-helix protein CopG" evidence="1">
    <location>
        <begin position="5"/>
        <end position="41"/>
    </location>
</feature>
<dbReference type="GO" id="GO:0006355">
    <property type="term" value="P:regulation of DNA-templated transcription"/>
    <property type="evidence" value="ECO:0007669"/>
    <property type="project" value="InterPro"/>
</dbReference>
<proteinExistence type="predicted"/>
<keyword evidence="2" id="KW-0238">DNA-binding</keyword>
<dbReference type="SUPFAM" id="SSF47598">
    <property type="entry name" value="Ribbon-helix-helix"/>
    <property type="match status" value="1"/>
</dbReference>
<gene>
    <name evidence="2" type="ordered locus">M1425_0509</name>
</gene>
<evidence type="ECO:0000313" key="3">
    <source>
        <dbReference type="Proteomes" id="UP000001350"/>
    </source>
</evidence>
<evidence type="ECO:0000259" key="1">
    <source>
        <dbReference type="Pfam" id="PF01402"/>
    </source>
</evidence>
<reference evidence="2 3" key="1">
    <citation type="journal article" date="2009" name="Proc. Natl. Acad. Sci. U.S.A.">
        <title>Biogeography of the Sulfolobus islandicus pan-genome.</title>
        <authorList>
            <person name="Reno M.L."/>
            <person name="Held N.L."/>
            <person name="Fields C.J."/>
            <person name="Burke P.V."/>
            <person name="Whitaker R.J."/>
        </authorList>
    </citation>
    <scope>NUCLEOTIDE SEQUENCE [LARGE SCALE GENOMIC DNA]</scope>
    <source>
        <strain evidence="3">M.14.25 / Kamchatka #1</strain>
    </source>
</reference>
<dbReference type="GeneID" id="7796540"/>
<name>C3MUZ7_SACI4</name>
<dbReference type="HOGENOM" id="CLU_210077_0_0_2"/>
<dbReference type="KEGG" id="sia:M1425_0509"/>